<dbReference type="InterPro" id="IPR036390">
    <property type="entry name" value="WH_DNA-bd_sf"/>
</dbReference>
<dbReference type="RefSeq" id="WP_075037803.1">
    <property type="nucleotide sequence ID" value="NZ_FOSB01000012.1"/>
</dbReference>
<dbReference type="AlphaFoldDB" id="A0A1I3YXX8"/>
<organism evidence="5 6">
    <name type="scientific">Halobacillus dabanensis</name>
    <dbReference type="NCBI Taxonomy" id="240302"/>
    <lineage>
        <taxon>Bacteria</taxon>
        <taxon>Bacillati</taxon>
        <taxon>Bacillota</taxon>
        <taxon>Bacilli</taxon>
        <taxon>Bacillales</taxon>
        <taxon>Bacillaceae</taxon>
        <taxon>Halobacillus</taxon>
    </lineage>
</organism>
<dbReference type="EMBL" id="FOSB01000012">
    <property type="protein sequence ID" value="SFK36630.1"/>
    <property type="molecule type" value="Genomic_DNA"/>
</dbReference>
<evidence type="ECO:0000259" key="4">
    <source>
        <dbReference type="PROSITE" id="PS50995"/>
    </source>
</evidence>
<evidence type="ECO:0000256" key="3">
    <source>
        <dbReference type="ARBA" id="ARBA00023163"/>
    </source>
</evidence>
<proteinExistence type="predicted"/>
<dbReference type="Proteomes" id="UP000183557">
    <property type="component" value="Unassembled WGS sequence"/>
</dbReference>
<dbReference type="PRINTS" id="PR00598">
    <property type="entry name" value="HTHMARR"/>
</dbReference>
<dbReference type="SMART" id="SM00347">
    <property type="entry name" value="HTH_MARR"/>
    <property type="match status" value="1"/>
</dbReference>
<protein>
    <submittedName>
        <fullName evidence="5">DNA-binding transcriptional regulator, MarR family</fullName>
    </submittedName>
</protein>
<dbReference type="InterPro" id="IPR036388">
    <property type="entry name" value="WH-like_DNA-bd_sf"/>
</dbReference>
<keyword evidence="6" id="KW-1185">Reference proteome</keyword>
<dbReference type="PANTHER" id="PTHR42756:SF1">
    <property type="entry name" value="TRANSCRIPTIONAL REPRESSOR OF EMRAB OPERON"/>
    <property type="match status" value="1"/>
</dbReference>
<evidence type="ECO:0000313" key="6">
    <source>
        <dbReference type="Proteomes" id="UP000183557"/>
    </source>
</evidence>
<dbReference type="STRING" id="240302.BN982_03922"/>
<keyword evidence="3" id="KW-0804">Transcription</keyword>
<evidence type="ECO:0000313" key="5">
    <source>
        <dbReference type="EMBL" id="SFK36630.1"/>
    </source>
</evidence>
<dbReference type="PROSITE" id="PS50995">
    <property type="entry name" value="HTH_MARR_2"/>
    <property type="match status" value="1"/>
</dbReference>
<dbReference type="Pfam" id="PF01047">
    <property type="entry name" value="MarR"/>
    <property type="match status" value="1"/>
</dbReference>
<dbReference type="SUPFAM" id="SSF46785">
    <property type="entry name" value="Winged helix' DNA-binding domain"/>
    <property type="match status" value="1"/>
</dbReference>
<name>A0A1I3YXX8_HALDA</name>
<evidence type="ECO:0000256" key="2">
    <source>
        <dbReference type="ARBA" id="ARBA00023125"/>
    </source>
</evidence>
<dbReference type="GO" id="GO:0003700">
    <property type="term" value="F:DNA-binding transcription factor activity"/>
    <property type="evidence" value="ECO:0007669"/>
    <property type="project" value="InterPro"/>
</dbReference>
<dbReference type="InterPro" id="IPR000835">
    <property type="entry name" value="HTH_MarR-typ"/>
</dbReference>
<evidence type="ECO:0000256" key="1">
    <source>
        <dbReference type="ARBA" id="ARBA00023015"/>
    </source>
</evidence>
<dbReference type="GO" id="GO:0003677">
    <property type="term" value="F:DNA binding"/>
    <property type="evidence" value="ECO:0007669"/>
    <property type="project" value="UniProtKB-KW"/>
</dbReference>
<dbReference type="OrthoDB" id="2328394at2"/>
<gene>
    <name evidence="5" type="ORF">SAMN04487936_11255</name>
</gene>
<accession>A0A1I3YXX8</accession>
<sequence>MERNIDQLLGYNINMLAHFLQNIYNQRLGEYGLTHSQAKVIYFLAKAGEQSQTDLQKRLHIKASSMNGLIETLLKHERIAKRSCQKDKRTKLVKLTEKGKELHAIILNIIEEIESEAAQGLSKEEQQVMVSWLKKMQENLKPKIIGREDK</sequence>
<feature type="domain" description="HTH marR-type" evidence="4">
    <location>
        <begin position="6"/>
        <end position="138"/>
    </location>
</feature>
<reference evidence="6" key="1">
    <citation type="submission" date="2016-10" db="EMBL/GenBank/DDBJ databases">
        <authorList>
            <person name="Varghese N."/>
            <person name="Submissions S."/>
        </authorList>
    </citation>
    <scope>NUCLEOTIDE SEQUENCE [LARGE SCALE GENOMIC DNA]</scope>
    <source>
        <strain evidence="6">CGMCC 1.3704</strain>
    </source>
</reference>
<dbReference type="Gene3D" id="1.10.10.10">
    <property type="entry name" value="Winged helix-like DNA-binding domain superfamily/Winged helix DNA-binding domain"/>
    <property type="match status" value="1"/>
</dbReference>
<keyword evidence="2 5" id="KW-0238">DNA-binding</keyword>
<keyword evidence="1" id="KW-0805">Transcription regulation</keyword>
<dbReference type="PANTHER" id="PTHR42756">
    <property type="entry name" value="TRANSCRIPTIONAL REGULATOR, MARR"/>
    <property type="match status" value="1"/>
</dbReference>